<comment type="caution">
    <text evidence="9">The sequence shown here is derived from an EMBL/GenBank/DDBJ whole genome shotgun (WGS) entry which is preliminary data.</text>
</comment>
<dbReference type="SUPFAM" id="SSF52540">
    <property type="entry name" value="P-loop containing nucleoside triphosphate hydrolases"/>
    <property type="match status" value="1"/>
</dbReference>
<reference evidence="9 10" key="1">
    <citation type="submission" date="2022-01" db="EMBL/GenBank/DDBJ databases">
        <authorList>
            <person name="Xiong W."/>
            <person name="Schranz E."/>
        </authorList>
    </citation>
    <scope>NUCLEOTIDE SEQUENCE [LARGE SCALE GENOMIC DNA]</scope>
</reference>
<keyword evidence="6" id="KW-1133">Transmembrane helix</keyword>
<dbReference type="AlphaFoldDB" id="A0AAU9MMV4"/>
<dbReference type="InterPro" id="IPR000490">
    <property type="entry name" value="Glyco_hydro_17"/>
</dbReference>
<feature type="domain" description="Sey1/RHD3-like three-helix bundle" evidence="8">
    <location>
        <begin position="306"/>
        <end position="382"/>
    </location>
</feature>
<dbReference type="Proteomes" id="UP001157418">
    <property type="component" value="Unassembled WGS sequence"/>
</dbReference>
<evidence type="ECO:0000256" key="4">
    <source>
        <dbReference type="RuleBase" id="RU004335"/>
    </source>
</evidence>
<dbReference type="InterPro" id="IPR046758">
    <property type="entry name" value="Sey1/RHD3-like_3HB"/>
</dbReference>
<keyword evidence="10" id="KW-1185">Reference proteome</keyword>
<dbReference type="InterPro" id="IPR027417">
    <property type="entry name" value="P-loop_NTPase"/>
</dbReference>
<dbReference type="InterPro" id="IPR022812">
    <property type="entry name" value="Dynamin"/>
</dbReference>
<dbReference type="InterPro" id="IPR044965">
    <property type="entry name" value="Glyco_hydro_17_plant"/>
</dbReference>
<feature type="region of interest" description="Disordered" evidence="5">
    <location>
        <begin position="451"/>
        <end position="476"/>
    </location>
</feature>
<gene>
    <name evidence="9" type="ORF">LVIROSA_LOCUS13970</name>
</gene>
<evidence type="ECO:0000256" key="3">
    <source>
        <dbReference type="ARBA" id="ARBA00023295"/>
    </source>
</evidence>
<proteinExistence type="inferred from homology"/>
<comment type="similarity">
    <text evidence="1 4">Belongs to the glycosyl hydrolase 17 family.</text>
</comment>
<dbReference type="Gene3D" id="3.20.20.80">
    <property type="entry name" value="Glycosidases"/>
    <property type="match status" value="2"/>
</dbReference>
<evidence type="ECO:0000313" key="10">
    <source>
        <dbReference type="Proteomes" id="UP001157418"/>
    </source>
</evidence>
<dbReference type="PANTHER" id="PTHR32227">
    <property type="entry name" value="GLUCAN ENDO-1,3-BETA-GLUCOSIDASE BG1-RELATED-RELATED"/>
    <property type="match status" value="1"/>
</dbReference>
<name>A0AAU9MMV4_9ASTR</name>
<dbReference type="Pfam" id="PF00350">
    <property type="entry name" value="Dynamin_N"/>
    <property type="match status" value="1"/>
</dbReference>
<dbReference type="GO" id="GO:0004553">
    <property type="term" value="F:hydrolase activity, hydrolyzing O-glycosyl compounds"/>
    <property type="evidence" value="ECO:0007669"/>
    <property type="project" value="InterPro"/>
</dbReference>
<organism evidence="9 10">
    <name type="scientific">Lactuca virosa</name>
    <dbReference type="NCBI Taxonomy" id="75947"/>
    <lineage>
        <taxon>Eukaryota</taxon>
        <taxon>Viridiplantae</taxon>
        <taxon>Streptophyta</taxon>
        <taxon>Embryophyta</taxon>
        <taxon>Tracheophyta</taxon>
        <taxon>Spermatophyta</taxon>
        <taxon>Magnoliopsida</taxon>
        <taxon>eudicotyledons</taxon>
        <taxon>Gunneridae</taxon>
        <taxon>Pentapetalae</taxon>
        <taxon>asterids</taxon>
        <taxon>campanulids</taxon>
        <taxon>Asterales</taxon>
        <taxon>Asteraceae</taxon>
        <taxon>Cichorioideae</taxon>
        <taxon>Cichorieae</taxon>
        <taxon>Lactucinae</taxon>
        <taxon>Lactuca</taxon>
    </lineage>
</organism>
<keyword evidence="3" id="KW-0326">Glycosidase</keyword>
<feature type="domain" description="Dynamin N-terminal" evidence="7">
    <location>
        <begin position="195"/>
        <end position="222"/>
    </location>
</feature>
<evidence type="ECO:0000256" key="5">
    <source>
        <dbReference type="SAM" id="MobiDB-lite"/>
    </source>
</evidence>
<dbReference type="InterPro" id="IPR045063">
    <property type="entry name" value="Dynamin_N"/>
</dbReference>
<dbReference type="Pfam" id="PF00332">
    <property type="entry name" value="Glyco_hydro_17"/>
    <property type="match status" value="1"/>
</dbReference>
<keyword evidence="2" id="KW-0378">Hydrolase</keyword>
<keyword evidence="6" id="KW-0472">Membrane</keyword>
<dbReference type="Gene3D" id="3.40.50.300">
    <property type="entry name" value="P-loop containing nucleotide triphosphate hydrolases"/>
    <property type="match status" value="2"/>
</dbReference>
<evidence type="ECO:0000313" key="9">
    <source>
        <dbReference type="EMBL" id="CAH1426916.1"/>
    </source>
</evidence>
<feature type="transmembrane region" description="Helical" evidence="6">
    <location>
        <begin position="311"/>
        <end position="330"/>
    </location>
</feature>
<evidence type="ECO:0000256" key="1">
    <source>
        <dbReference type="ARBA" id="ARBA00008773"/>
    </source>
</evidence>
<evidence type="ECO:0008006" key="11">
    <source>
        <dbReference type="Google" id="ProtNLM"/>
    </source>
</evidence>
<dbReference type="GO" id="GO:0005975">
    <property type="term" value="P:carbohydrate metabolic process"/>
    <property type="evidence" value="ECO:0007669"/>
    <property type="project" value="InterPro"/>
</dbReference>
<evidence type="ECO:0000259" key="7">
    <source>
        <dbReference type="Pfam" id="PF00350"/>
    </source>
</evidence>
<evidence type="ECO:0000259" key="8">
    <source>
        <dbReference type="Pfam" id="PF20428"/>
    </source>
</evidence>
<dbReference type="Pfam" id="PF20428">
    <property type="entry name" value="Sey1_3HB"/>
    <property type="match status" value="1"/>
</dbReference>
<dbReference type="SUPFAM" id="SSF51445">
    <property type="entry name" value="(Trans)glycosidases"/>
    <property type="match status" value="1"/>
</dbReference>
<dbReference type="EMBL" id="CAKMRJ010002223">
    <property type="protein sequence ID" value="CAH1426916.1"/>
    <property type="molecule type" value="Genomic_DNA"/>
</dbReference>
<feature type="transmembrane region" description="Helical" evidence="6">
    <location>
        <begin position="337"/>
        <end position="356"/>
    </location>
</feature>
<dbReference type="PRINTS" id="PR00195">
    <property type="entry name" value="DYNAMIN"/>
</dbReference>
<dbReference type="InterPro" id="IPR017853">
    <property type="entry name" value="GH"/>
</dbReference>
<evidence type="ECO:0000256" key="6">
    <source>
        <dbReference type="SAM" id="Phobius"/>
    </source>
</evidence>
<evidence type="ECO:0000256" key="2">
    <source>
        <dbReference type="ARBA" id="ARBA00022801"/>
    </source>
</evidence>
<protein>
    <recommendedName>
        <fullName evidence="11">Glucan endo-1,3-beta-D-glucosidase</fullName>
    </recommendedName>
</protein>
<keyword evidence="6" id="KW-0812">Transmembrane</keyword>
<sequence length="505" mass="55633">MDWMKNNVEPVVPGTRIRGIVVGNEVLGGGDQELWEVLLPSVKNMHTDLDLLHLADDEVSSPHSAGGFARIEDTKTKLHYDNMFEAQIDVTYTALEKAGFEKMEVIVLETGWASNGEANEAGAMLSNARTYNLNILKRLLKKKGTPYRPNSERDSPFCPSGISEIPNHLIKACTALGDFGEESSLPTLWDTLPTIVVVGGQTSGKSSVLESVVGKDFLPRGSAVNFTLTDLPGLTKIVVEGQSNSIVQDIENTVRSYIEKMMSNPESIRMATDSIKYMKVEDLRHAGEQLKSTRPDEMAEILEANNRNNNMLPPPWAIAVMFILGFNEFMTLLRNPLWLLVIFVGYLLFKALWVQLDKSGILSLSMKFLPTVTNLLRKLVEEGQKPVATQPQVLGSFQGVVSSSGSSGVTMENGNGNEYTSPTTHVKEQYVPPITHIHLFDHTLDGKSGNASSVYLPSTPGGQPPKTLSSTFLPGRPGGKPMTRRILFYYSNICYKVFVNLHNCN</sequence>
<accession>A0AAU9MMV4</accession>